<feature type="chain" id="PRO_5002785015" description="Tyrosinase copper-binding domain-containing protein" evidence="4">
    <location>
        <begin position="25"/>
        <end position="369"/>
    </location>
</feature>
<sequence length="369" mass="41298">MAPTNLRALYALLVSLSLLSVLCAAGPVEDLLAKCRPIMDAHVAKSQTCTKDKVQIRREWGDLPVSNRHAYINAVKCLINRPSKLRDCPGCRNRYDDFVAMHMKRTGDIHFTGSFLSAHRLYTTAFEHALQTECGYNGTQPYWNWGRFADNIDANPLFDGSNSSISGQGQHQEHPSNRWRPAGKGGGCIASGPFVGLQVNLGPIDLADGADKIPKNSRRDGLGYNPRCVKRDLTSYLTTRFTHPQQIADFITKHKDIKSFQDDFQAFNGMHSVGHLTISGDPGSDMYVSPGDLPFWFHHAMVDLVWALWQCQDFEHRQQVMAGPAHRDGPGPQQTLNDTIDFDVVNIGRPYKLKELMSTVDGPFCYLYE</sequence>
<dbReference type="AlphaFoldDB" id="B2WLF0"/>
<dbReference type="InParanoid" id="B2WLF0"/>
<dbReference type="PANTHER" id="PTHR11474">
    <property type="entry name" value="TYROSINASE FAMILY MEMBER"/>
    <property type="match status" value="1"/>
</dbReference>
<dbReference type="InterPro" id="IPR002227">
    <property type="entry name" value="Tyrosinase_Cu-bd"/>
</dbReference>
<evidence type="ECO:0000256" key="4">
    <source>
        <dbReference type="SAM" id="SignalP"/>
    </source>
</evidence>
<evidence type="ECO:0000313" key="7">
    <source>
        <dbReference type="Proteomes" id="UP000001471"/>
    </source>
</evidence>
<evidence type="ECO:0000256" key="1">
    <source>
        <dbReference type="ARBA" id="ARBA00022723"/>
    </source>
</evidence>
<protein>
    <recommendedName>
        <fullName evidence="5">Tyrosinase copper-binding domain-containing protein</fullName>
    </recommendedName>
</protein>
<dbReference type="InterPro" id="IPR050316">
    <property type="entry name" value="Tyrosinase/Hemocyanin"/>
</dbReference>
<dbReference type="Pfam" id="PF00264">
    <property type="entry name" value="Tyrosinase"/>
    <property type="match status" value="1"/>
</dbReference>
<dbReference type="HOGENOM" id="CLU_035914_0_0_1"/>
<keyword evidence="2" id="KW-0560">Oxidoreductase</keyword>
<feature type="compositionally biased region" description="Polar residues" evidence="3">
    <location>
        <begin position="160"/>
        <end position="170"/>
    </location>
</feature>
<feature type="signal peptide" evidence="4">
    <location>
        <begin position="1"/>
        <end position="24"/>
    </location>
</feature>
<dbReference type="STRING" id="426418.B2WLF0"/>
<reference evidence="7" key="1">
    <citation type="journal article" date="2013" name="G3 (Bethesda)">
        <title>Comparative genomics of a plant-pathogenic fungus, Pyrenophora tritici-repentis, reveals transduplication and the impact of repeat elements on pathogenicity and population divergence.</title>
        <authorList>
            <person name="Manning V.A."/>
            <person name="Pandelova I."/>
            <person name="Dhillon B."/>
            <person name="Wilhelm L.J."/>
            <person name="Goodwin S.B."/>
            <person name="Berlin A.M."/>
            <person name="Figueroa M."/>
            <person name="Freitag M."/>
            <person name="Hane J.K."/>
            <person name="Henrissat B."/>
            <person name="Holman W.H."/>
            <person name="Kodira C.D."/>
            <person name="Martin J."/>
            <person name="Oliver R.P."/>
            <person name="Robbertse B."/>
            <person name="Schackwitz W."/>
            <person name="Schwartz D.C."/>
            <person name="Spatafora J.W."/>
            <person name="Turgeon B.G."/>
            <person name="Yandava C."/>
            <person name="Young S."/>
            <person name="Zhou S."/>
            <person name="Zeng Q."/>
            <person name="Grigoriev I.V."/>
            <person name="Ma L.-J."/>
            <person name="Ciuffetti L.M."/>
        </authorList>
    </citation>
    <scope>NUCLEOTIDE SEQUENCE [LARGE SCALE GENOMIC DNA]</scope>
    <source>
        <strain evidence="7">Pt-1C-BFP</strain>
    </source>
</reference>
<dbReference type="PANTHER" id="PTHR11474:SF125">
    <property type="entry name" value="N-ACETYL-6-HYDROXYTRYPTOPHAN OXIDASE IVOB-RELATED"/>
    <property type="match status" value="1"/>
</dbReference>
<name>B2WLF0_PYRTR</name>
<dbReference type="PRINTS" id="PR00092">
    <property type="entry name" value="TYROSINASE"/>
</dbReference>
<dbReference type="Gene3D" id="1.10.1280.10">
    <property type="entry name" value="Di-copper center containing domain from catechol oxidase"/>
    <property type="match status" value="1"/>
</dbReference>
<keyword evidence="1" id="KW-0479">Metal-binding</keyword>
<dbReference type="GO" id="GO:0046872">
    <property type="term" value="F:metal ion binding"/>
    <property type="evidence" value="ECO:0007669"/>
    <property type="project" value="UniProtKB-KW"/>
</dbReference>
<evidence type="ECO:0000313" key="6">
    <source>
        <dbReference type="EMBL" id="EDU43860.1"/>
    </source>
</evidence>
<keyword evidence="4" id="KW-0732">Signal</keyword>
<evidence type="ECO:0000256" key="2">
    <source>
        <dbReference type="ARBA" id="ARBA00023002"/>
    </source>
</evidence>
<feature type="domain" description="Tyrosinase copper-binding" evidence="5">
    <location>
        <begin position="92"/>
        <end position="310"/>
    </location>
</feature>
<accession>B2WLF0</accession>
<evidence type="ECO:0000256" key="3">
    <source>
        <dbReference type="SAM" id="MobiDB-lite"/>
    </source>
</evidence>
<dbReference type="Proteomes" id="UP000001471">
    <property type="component" value="Unassembled WGS sequence"/>
</dbReference>
<dbReference type="SUPFAM" id="SSF48056">
    <property type="entry name" value="Di-copper centre-containing domain"/>
    <property type="match status" value="1"/>
</dbReference>
<feature type="region of interest" description="Disordered" evidence="3">
    <location>
        <begin position="159"/>
        <end position="183"/>
    </location>
</feature>
<dbReference type="EMBL" id="DS231629">
    <property type="protein sequence ID" value="EDU43860.1"/>
    <property type="molecule type" value="Genomic_DNA"/>
</dbReference>
<evidence type="ECO:0000259" key="5">
    <source>
        <dbReference type="Pfam" id="PF00264"/>
    </source>
</evidence>
<dbReference type="InterPro" id="IPR008922">
    <property type="entry name" value="Di-copper_centre_dom_sf"/>
</dbReference>
<dbReference type="OrthoDB" id="6132182at2759"/>
<proteinExistence type="predicted"/>
<organism evidence="6 7">
    <name type="scientific">Pyrenophora tritici-repentis (strain Pt-1C-BFP)</name>
    <name type="common">Wheat tan spot fungus</name>
    <name type="synonym">Drechslera tritici-repentis</name>
    <dbReference type="NCBI Taxonomy" id="426418"/>
    <lineage>
        <taxon>Eukaryota</taxon>
        <taxon>Fungi</taxon>
        <taxon>Dikarya</taxon>
        <taxon>Ascomycota</taxon>
        <taxon>Pezizomycotina</taxon>
        <taxon>Dothideomycetes</taxon>
        <taxon>Pleosporomycetidae</taxon>
        <taxon>Pleosporales</taxon>
        <taxon>Pleosporineae</taxon>
        <taxon>Pleosporaceae</taxon>
        <taxon>Pyrenophora</taxon>
    </lineage>
</organism>
<dbReference type="eggNOG" id="ENOG502SJDZ">
    <property type="taxonomic scope" value="Eukaryota"/>
</dbReference>
<dbReference type="GO" id="GO:0016491">
    <property type="term" value="F:oxidoreductase activity"/>
    <property type="evidence" value="ECO:0007669"/>
    <property type="project" value="UniProtKB-KW"/>
</dbReference>
<gene>
    <name evidence="6" type="ORF">PTRG_10810</name>
</gene>